<dbReference type="InterPro" id="IPR014044">
    <property type="entry name" value="CAP_dom"/>
</dbReference>
<feature type="domain" description="SCP" evidence="3">
    <location>
        <begin position="22"/>
        <end position="158"/>
    </location>
</feature>
<name>A0A5K3F851_MESCO</name>
<feature type="chain" id="PRO_5024388373" evidence="2">
    <location>
        <begin position="17"/>
        <end position="325"/>
    </location>
</feature>
<dbReference type="Pfam" id="PF00188">
    <property type="entry name" value="CAP"/>
    <property type="match status" value="1"/>
</dbReference>
<organism evidence="4">
    <name type="scientific">Mesocestoides corti</name>
    <name type="common">Flatworm</name>
    <dbReference type="NCBI Taxonomy" id="53468"/>
    <lineage>
        <taxon>Eukaryota</taxon>
        <taxon>Metazoa</taxon>
        <taxon>Spiralia</taxon>
        <taxon>Lophotrochozoa</taxon>
        <taxon>Platyhelminthes</taxon>
        <taxon>Cestoda</taxon>
        <taxon>Eucestoda</taxon>
        <taxon>Cyclophyllidea</taxon>
        <taxon>Mesocestoididae</taxon>
        <taxon>Mesocestoides</taxon>
    </lineage>
</organism>
<keyword evidence="2" id="KW-0732">Signal</keyword>
<reference evidence="4" key="1">
    <citation type="submission" date="2019-11" db="UniProtKB">
        <authorList>
            <consortium name="WormBaseParasite"/>
        </authorList>
    </citation>
    <scope>IDENTIFICATION</scope>
</reference>
<dbReference type="InterPro" id="IPR035940">
    <property type="entry name" value="CAP_sf"/>
</dbReference>
<sequence>MLKFICLVTLLWWSKAEPLSEEERGRILEVHRKIREEVEPPASNMMLMDYSVELEKMAEKWFLNCSYPEYKDVEVVLQYGHKPEDASFEPASRFNSEKEAFKYETTTCTGLCGYYLRIIWATSRQVGCYRNRCEHSEIWTTPRHVMACFYKPVHLNVNERPYKRGSSCSGCPQGLGCYRKQCTELTTPGAVLYASEPPKDVVATDSLKKIEPPIQTQTRTSPTKMPLIQTQKVFSPTVKPLIRPLPAASATKKASTEKHQATILPEVPLELVEKQSGDAGKLHSQAASINTDQSTSQSQAATSISKRLSAANALLSVFIAMIFLA</sequence>
<accession>A0A5K3F851</accession>
<evidence type="ECO:0000259" key="3">
    <source>
        <dbReference type="SMART" id="SM00198"/>
    </source>
</evidence>
<evidence type="ECO:0000256" key="1">
    <source>
        <dbReference type="SAM" id="MobiDB-lite"/>
    </source>
</evidence>
<dbReference type="PANTHER" id="PTHR10334">
    <property type="entry name" value="CYSTEINE-RICH SECRETORY PROTEIN-RELATED"/>
    <property type="match status" value="1"/>
</dbReference>
<evidence type="ECO:0000313" key="4">
    <source>
        <dbReference type="WBParaSite" id="MCU_006217-RA"/>
    </source>
</evidence>
<dbReference type="AlphaFoldDB" id="A0A5K3F851"/>
<dbReference type="SUPFAM" id="SSF55797">
    <property type="entry name" value="PR-1-like"/>
    <property type="match status" value="1"/>
</dbReference>
<proteinExistence type="predicted"/>
<dbReference type="SMART" id="SM00198">
    <property type="entry name" value="SCP"/>
    <property type="match status" value="1"/>
</dbReference>
<dbReference type="Gene3D" id="3.40.33.10">
    <property type="entry name" value="CAP"/>
    <property type="match status" value="1"/>
</dbReference>
<evidence type="ECO:0000256" key="2">
    <source>
        <dbReference type="SAM" id="SignalP"/>
    </source>
</evidence>
<dbReference type="InterPro" id="IPR001283">
    <property type="entry name" value="CRISP-related"/>
</dbReference>
<feature type="signal peptide" evidence="2">
    <location>
        <begin position="1"/>
        <end position="16"/>
    </location>
</feature>
<feature type="region of interest" description="Disordered" evidence="1">
    <location>
        <begin position="276"/>
        <end position="296"/>
    </location>
</feature>
<dbReference type="WBParaSite" id="MCU_006217-RA">
    <property type="protein sequence ID" value="MCU_006217-RA"/>
    <property type="gene ID" value="MCU_006217"/>
</dbReference>
<protein>
    <submittedName>
        <fullName evidence="4">SCP domain-containing protein</fullName>
    </submittedName>
</protein>